<proteinExistence type="predicted"/>
<dbReference type="RefSeq" id="WP_193444959.1">
    <property type="nucleotide sequence ID" value="NZ_BSOQ01000045.1"/>
</dbReference>
<evidence type="ECO:0000313" key="1">
    <source>
        <dbReference type="EMBL" id="WQN36639.1"/>
    </source>
</evidence>
<dbReference type="Proteomes" id="UP001322785">
    <property type="component" value="Chromosome"/>
</dbReference>
<reference evidence="1 2" key="1">
    <citation type="submission" date="2023-12" db="EMBL/GenBank/DDBJ databases">
        <authorList>
            <person name="Menendez E."/>
            <person name="Kaur S."/>
            <person name="Flores-Felix J.D."/>
            <person name="diCenzo G.C."/>
            <person name="Peix A."/>
            <person name="Velazquez E."/>
        </authorList>
    </citation>
    <scope>NUCLEOTIDE SEQUENCE [LARGE SCALE GENOMIC DNA]</scope>
    <source>
        <strain evidence="1 2">CIP 108029</strain>
    </source>
</reference>
<protein>
    <submittedName>
        <fullName evidence="1">Uncharacterized protein</fullName>
    </submittedName>
</protein>
<sequence>MNAVAQKLKDLSRINRLGGKGALADALDEAVELLTEADVLIRDFPFLIFRAPGSRSVVGATETGEYAYRLGEWTRRRDLFLQKGTKK</sequence>
<name>A0ABZ0ZAM5_9HYPH</name>
<organism evidence="1 2">
    <name type="scientific">Rhizobium indigoferae</name>
    <dbReference type="NCBI Taxonomy" id="158891"/>
    <lineage>
        <taxon>Bacteria</taxon>
        <taxon>Pseudomonadati</taxon>
        <taxon>Pseudomonadota</taxon>
        <taxon>Alphaproteobacteria</taxon>
        <taxon>Hyphomicrobiales</taxon>
        <taxon>Rhizobiaceae</taxon>
        <taxon>Rhizobium/Agrobacterium group</taxon>
        <taxon>Rhizobium</taxon>
    </lineage>
</organism>
<gene>
    <name evidence="1" type="ORF">U5G49_001728</name>
</gene>
<dbReference type="EMBL" id="CP140635">
    <property type="protein sequence ID" value="WQN36639.1"/>
    <property type="molecule type" value="Genomic_DNA"/>
</dbReference>
<evidence type="ECO:0000313" key="2">
    <source>
        <dbReference type="Proteomes" id="UP001322785"/>
    </source>
</evidence>
<accession>A0ABZ0ZAM5</accession>
<keyword evidence="2" id="KW-1185">Reference proteome</keyword>